<proteinExistence type="predicted"/>
<dbReference type="EMBL" id="JAGSOG010000050">
    <property type="protein sequence ID" value="MBR7834173.1"/>
    <property type="molecule type" value="Genomic_DNA"/>
</dbReference>
<keyword evidence="1" id="KW-0677">Repeat</keyword>
<feature type="domain" description="Nephrocystin 3-like N-terminal" evidence="2">
    <location>
        <begin position="53"/>
        <end position="162"/>
    </location>
</feature>
<accession>A0A941ENH0</accession>
<dbReference type="PANTHER" id="PTHR10098">
    <property type="entry name" value="RAPSYN-RELATED"/>
    <property type="match status" value="1"/>
</dbReference>
<evidence type="ECO:0000313" key="4">
    <source>
        <dbReference type="Proteomes" id="UP000675781"/>
    </source>
</evidence>
<protein>
    <recommendedName>
        <fullName evidence="2">Nephrocystin 3-like N-terminal domain-containing protein</fullName>
    </recommendedName>
</protein>
<dbReference type="InterPro" id="IPR011990">
    <property type="entry name" value="TPR-like_helical_dom_sf"/>
</dbReference>
<evidence type="ECO:0000256" key="1">
    <source>
        <dbReference type="ARBA" id="ARBA00022737"/>
    </source>
</evidence>
<name>A0A941ENH0_9ACTN</name>
<dbReference type="InterPro" id="IPR056884">
    <property type="entry name" value="NPHP3-like_N"/>
</dbReference>
<evidence type="ECO:0000259" key="2">
    <source>
        <dbReference type="Pfam" id="PF24883"/>
    </source>
</evidence>
<gene>
    <name evidence="3" type="ORF">KDL01_12935</name>
</gene>
<reference evidence="3" key="1">
    <citation type="submission" date="2021-04" db="EMBL/GenBank/DDBJ databases">
        <title>Genome based classification of Actinospica acidithermotolerans sp. nov., an actinobacterium isolated from an Indonesian hot spring.</title>
        <authorList>
            <person name="Kusuma A.B."/>
            <person name="Putra K.E."/>
            <person name="Nafisah S."/>
            <person name="Loh J."/>
            <person name="Nouioui I."/>
            <person name="Goodfellow M."/>
        </authorList>
    </citation>
    <scope>NUCLEOTIDE SEQUENCE</scope>
    <source>
        <strain evidence="3">CSCA 57</strain>
    </source>
</reference>
<dbReference type="RefSeq" id="WP_212528694.1">
    <property type="nucleotide sequence ID" value="NZ_JAGSOG010000050.1"/>
</dbReference>
<dbReference type="SUPFAM" id="SSF48452">
    <property type="entry name" value="TPR-like"/>
    <property type="match status" value="2"/>
</dbReference>
<comment type="caution">
    <text evidence="3">The sequence shown here is derived from an EMBL/GenBank/DDBJ whole genome shotgun (WGS) entry which is preliminary data.</text>
</comment>
<organism evidence="3 4">
    <name type="scientific">Actinospica durhamensis</name>
    <dbReference type="NCBI Taxonomy" id="1508375"/>
    <lineage>
        <taxon>Bacteria</taxon>
        <taxon>Bacillati</taxon>
        <taxon>Actinomycetota</taxon>
        <taxon>Actinomycetes</taxon>
        <taxon>Catenulisporales</taxon>
        <taxon>Actinospicaceae</taxon>
        <taxon>Actinospica</taxon>
    </lineage>
</organism>
<dbReference type="PANTHER" id="PTHR10098:SF108">
    <property type="entry name" value="TETRATRICOPEPTIDE REPEAT PROTEIN 28"/>
    <property type="match status" value="1"/>
</dbReference>
<dbReference type="Proteomes" id="UP000675781">
    <property type="component" value="Unassembled WGS sequence"/>
</dbReference>
<evidence type="ECO:0000313" key="3">
    <source>
        <dbReference type="EMBL" id="MBR7834173.1"/>
    </source>
</evidence>
<sequence>MTIHHHEAAPGPVPGTVYSAYRLQVEQIAPPQLLDRDAELAELAGFCLEQARGPYVWWRAGPWAGKSALLSTFVLDPPAPVTAAGVVLVSFFVTARLTAQDTREAFTTALIEQLCARLGTDLPVSVDEGSREAVLLGLLADAATKCERAGGRLVLVVDGLDEDRGVTTGPGAHSIAGLLPGRPPAGMRVIIAGRANPPIPDDVPDWHPLRDPGVVRLLADSPHARSLERLGQSELTRLLKGTHIEQQLLGLLTAARGGLSGPDLRELTGADLVEVEEILHTVAGRAFTRRPSRWAPETAPQVYLLGHEELHHAACHYIGPSHLADYRDRIHAWAEDYRHPADGSAPWPAHTPEYLLTGYPRMLAAAKDTDRLTVLAIDPARHDRMLQVTGGDTAALAEVTACQDLLLERAQPDFYALGMLSRRRDRLQTRNAHIPVGLPAVWAALGHLVRAEELACAITGLDQQVRALTKVAKVMATAGERVQTLRLATHAEQLARAITDVDKQEWALVEVIDALIAAGELDRAEQLARSLGGWGWQATALAEMAMAMVARGEFADAERLADSIDDPARQARALAEMARPLAAAGEHVQARRLATRAEQLIGRIIVRPVIDPGGQASAWRWALGPTLAEVVKAMVAVGEHVQALRLVTGAEQFARAITDPVEQAWALATVATLMVAAGEYDRAEQLVHSDTRSWGARAWGLAGVAAEMVAAGEFARAEQLARTVTDRDERAQVLAAAAKAMVDAGEREQALRLANCAAQLAGTVGSGSSPRACTLARVAAALVAVGEHEHAEQLALTISGPHDMFWQLGDVAAAMVAAGEHDRAHRLATAITGPQHQAQALTDVASAMVAVGEHDHARQLAIRSEQLARTLANPYREAWALARAAVTMVAVGEYHSAEQLAGTIADPDSHPWELAAVAKAMVAAGELARAEKIVHTITDPDERAQVLAEVAKAMVVAGQHTQARLFATQAEQLARTLTDPDRQAQVLAEVVTAMVAAGDHDRARLLASRAEQLARGIADPDRQAGVLAAAARELVAAGDYDRAERLARAAALGRQSWVLAEVAEAMAAAGQLTRAEQLAHAVSDPDQRAMVLVKAAAAPAAGEFARAEQLARGIADPYDQAGALANVVMAMVAAGEHDRAEQLARTITDPDRQVRVLTEVAKAIAAAGEHDRACLLAAHAEHLADAFTDRNQRAVALDRVATTLVVAGEHDRAEQLARTITDPDRQAEVLVDVVTAMVAAGELARAEQLARTITDPDQQASALTEVAKRAGLPRAGNLLARAFALGWWLTPFPVLAWLYPHQAARIADAAYTEFEGNLEQTAEPV</sequence>
<keyword evidence="4" id="KW-1185">Reference proteome</keyword>
<dbReference type="Pfam" id="PF24883">
    <property type="entry name" value="NPHP3_N"/>
    <property type="match status" value="1"/>
</dbReference>
<dbReference type="Gene3D" id="1.25.40.10">
    <property type="entry name" value="Tetratricopeptide repeat domain"/>
    <property type="match status" value="6"/>
</dbReference>